<dbReference type="KEGG" id="hhe:HH_0265"/>
<proteinExistence type="predicted"/>
<dbReference type="Gene3D" id="1.10.3210.10">
    <property type="entry name" value="Hypothetical protein af1432"/>
    <property type="match status" value="1"/>
</dbReference>
<dbReference type="SUPFAM" id="SSF109604">
    <property type="entry name" value="HD-domain/PDEase-like"/>
    <property type="match status" value="1"/>
</dbReference>
<gene>
    <name evidence="1" type="ordered locus">HH_0265</name>
</gene>
<protein>
    <recommendedName>
        <fullName evidence="3">HD domain-containing protein</fullName>
    </recommendedName>
</protein>
<evidence type="ECO:0008006" key="3">
    <source>
        <dbReference type="Google" id="ProtNLM"/>
    </source>
</evidence>
<reference evidence="1 2" key="1">
    <citation type="journal article" date="2003" name="Proc. Natl. Acad. Sci. U.S.A.">
        <title>The complete genome sequence of the carcinogenic bacterium Helicobacter hepaticus.</title>
        <authorList>
            <person name="Suerbaum S."/>
            <person name="Josenhans C."/>
            <person name="Sterzenbach T."/>
            <person name="Drescher B."/>
            <person name="Brandt P."/>
            <person name="Bell M."/>
            <person name="Droege M."/>
            <person name="Fartmann B."/>
            <person name="Fischer H.-P."/>
            <person name="Ge Z."/>
            <person name="Hoerster A."/>
            <person name="Holland R."/>
            <person name="Klein K."/>
            <person name="Koenig J."/>
            <person name="Macko L."/>
            <person name="Mendz G.L."/>
            <person name="Nyakatura G."/>
            <person name="Schauer D.B."/>
            <person name="Shen Z."/>
            <person name="Weber J."/>
            <person name="Frosch M."/>
            <person name="Fox J.G."/>
        </authorList>
    </citation>
    <scope>NUCLEOTIDE SEQUENCE [LARGE SCALE GENOMIC DNA]</scope>
    <source>
        <strain evidence="2">ATCC 51449 / 3B1</strain>
    </source>
</reference>
<dbReference type="EMBL" id="AE017125">
    <property type="protein sequence ID" value="AAP76862.1"/>
    <property type="molecule type" value="Genomic_DNA"/>
</dbReference>
<dbReference type="Proteomes" id="UP000002495">
    <property type="component" value="Chromosome"/>
</dbReference>
<sequence>MHEAFEGLTGMDVPAPIKNSPYMQEYRLAEQRALKQAARLFGLTPTMPDEVVIADRRLLVSEALVLMDTQNYDWEQIAKPYSKDILEVIHQESILEVKDFHETIKCRFLKKWHELF</sequence>
<accession>Q7VJH8</accession>
<dbReference type="HOGENOM" id="CLU_089999_2_0_7"/>
<evidence type="ECO:0000313" key="2">
    <source>
        <dbReference type="Proteomes" id="UP000002495"/>
    </source>
</evidence>
<organism evidence="1 2">
    <name type="scientific">Helicobacter hepaticus (strain ATCC 51449 / 3B1)</name>
    <dbReference type="NCBI Taxonomy" id="235279"/>
    <lineage>
        <taxon>Bacteria</taxon>
        <taxon>Pseudomonadati</taxon>
        <taxon>Campylobacterota</taxon>
        <taxon>Epsilonproteobacteria</taxon>
        <taxon>Campylobacterales</taxon>
        <taxon>Helicobacteraceae</taxon>
        <taxon>Helicobacter</taxon>
    </lineage>
</organism>
<evidence type="ECO:0000313" key="1">
    <source>
        <dbReference type="EMBL" id="AAP76862.1"/>
    </source>
</evidence>
<keyword evidence="2" id="KW-1185">Reference proteome</keyword>
<dbReference type="RefSeq" id="WP_011115109.1">
    <property type="nucleotide sequence ID" value="NC_004917.1"/>
</dbReference>
<dbReference type="AlphaFoldDB" id="Q7VJH8"/>
<name>Q7VJH8_HELHP</name>
<dbReference type="STRING" id="235279.HH_0265"/>